<dbReference type="EMBL" id="JAGSHT010000005">
    <property type="protein sequence ID" value="MBZ2195507.1"/>
    <property type="molecule type" value="Genomic_DNA"/>
</dbReference>
<evidence type="ECO:0000256" key="2">
    <source>
        <dbReference type="SAM" id="Phobius"/>
    </source>
</evidence>
<protein>
    <recommendedName>
        <fullName evidence="5">DUF624 domain-containing protein</fullName>
    </recommendedName>
</protein>
<feature type="transmembrane region" description="Helical" evidence="2">
    <location>
        <begin position="188"/>
        <end position="213"/>
    </location>
</feature>
<dbReference type="Proteomes" id="UP000826651">
    <property type="component" value="Unassembled WGS sequence"/>
</dbReference>
<keyword evidence="2" id="KW-1133">Transmembrane helix</keyword>
<name>A0ABS7S5Z5_9MICO</name>
<reference evidence="3 4" key="1">
    <citation type="submission" date="2021-04" db="EMBL/GenBank/DDBJ databases">
        <title>Ruania sp. nov., isolated from sandy soil of mangrove forest.</title>
        <authorList>
            <person name="Ge X."/>
            <person name="Huang R."/>
            <person name="Liu W."/>
        </authorList>
    </citation>
    <scope>NUCLEOTIDE SEQUENCE [LARGE SCALE GENOMIC DNA]</scope>
    <source>
        <strain evidence="3 4">N2-46</strain>
    </source>
</reference>
<organism evidence="3 4">
    <name type="scientific">Occultella gossypii</name>
    <dbReference type="NCBI Taxonomy" id="2800820"/>
    <lineage>
        <taxon>Bacteria</taxon>
        <taxon>Bacillati</taxon>
        <taxon>Actinomycetota</taxon>
        <taxon>Actinomycetes</taxon>
        <taxon>Micrococcales</taxon>
        <taxon>Ruaniaceae</taxon>
        <taxon>Occultella</taxon>
    </lineage>
</organism>
<keyword evidence="2" id="KW-0472">Membrane</keyword>
<evidence type="ECO:0000313" key="4">
    <source>
        <dbReference type="Proteomes" id="UP000826651"/>
    </source>
</evidence>
<dbReference type="RefSeq" id="WP_223403516.1">
    <property type="nucleotide sequence ID" value="NZ_JAGSHT010000005.1"/>
</dbReference>
<proteinExistence type="predicted"/>
<evidence type="ECO:0000313" key="3">
    <source>
        <dbReference type="EMBL" id="MBZ2195507.1"/>
    </source>
</evidence>
<feature type="transmembrane region" description="Helical" evidence="2">
    <location>
        <begin position="108"/>
        <end position="130"/>
    </location>
</feature>
<evidence type="ECO:0000256" key="1">
    <source>
        <dbReference type="SAM" id="MobiDB-lite"/>
    </source>
</evidence>
<keyword evidence="4" id="KW-1185">Reference proteome</keyword>
<evidence type="ECO:0008006" key="5">
    <source>
        <dbReference type="Google" id="ProtNLM"/>
    </source>
</evidence>
<keyword evidence="2" id="KW-0812">Transmembrane</keyword>
<comment type="caution">
    <text evidence="3">The sequence shown here is derived from an EMBL/GenBank/DDBJ whole genome shotgun (WGS) entry which is preliminary data.</text>
</comment>
<sequence>MNWREATVADLLRGSTGGRPEPTVARRRRRSARPAVARTPFGERLLDGARTVALLAAVSMTVLTLAAGVVTLLPGLAAGSRLLAEDRAGRPVRPVQDTLTLVRRTALASWPISAAVALGLVAAATNLLFLGQRPSNLAAALVAVNLAAVALGGWWTAACVRELADEPMLTRAALIRRATTRALSFGRWHVAVALAAVVGIGLVLISPLLAALFSPALVLLAGRLADPTPIPPSREVNP</sequence>
<feature type="transmembrane region" description="Helical" evidence="2">
    <location>
        <begin position="137"/>
        <end position="157"/>
    </location>
</feature>
<gene>
    <name evidence="3" type="ORF">KCQ71_05040</name>
</gene>
<feature type="transmembrane region" description="Helical" evidence="2">
    <location>
        <begin position="52"/>
        <end position="73"/>
    </location>
</feature>
<accession>A0ABS7S5Z5</accession>
<feature type="region of interest" description="Disordered" evidence="1">
    <location>
        <begin position="1"/>
        <end position="35"/>
    </location>
</feature>